<evidence type="ECO:0000313" key="9">
    <source>
        <dbReference type="EMBL" id="GED98819.1"/>
    </source>
</evidence>
<reference evidence="10" key="1">
    <citation type="submission" date="2019-06" db="EMBL/GenBank/DDBJ databases">
        <title>Gordonia isolated from sludge of a wastewater treatment plant.</title>
        <authorList>
            <person name="Tamura T."/>
            <person name="Aoyama K."/>
            <person name="Kang Y."/>
            <person name="Saito S."/>
            <person name="Akiyama N."/>
            <person name="Yazawa K."/>
            <person name="Gonoi T."/>
            <person name="Mikami Y."/>
        </authorList>
    </citation>
    <scope>NUCLEOTIDE SEQUENCE [LARGE SCALE GENOMIC DNA]</scope>
    <source>
        <strain evidence="10">NBRC 107697</strain>
    </source>
</reference>
<evidence type="ECO:0000256" key="6">
    <source>
        <dbReference type="ARBA" id="ARBA00022989"/>
    </source>
</evidence>
<evidence type="ECO:0000256" key="7">
    <source>
        <dbReference type="ARBA" id="ARBA00023136"/>
    </source>
</evidence>
<keyword evidence="10" id="KW-1185">Reference proteome</keyword>
<protein>
    <submittedName>
        <fullName evidence="9">Tellurite resistance protein permease</fullName>
    </submittedName>
</protein>
<evidence type="ECO:0000256" key="2">
    <source>
        <dbReference type="ARBA" id="ARBA00008566"/>
    </source>
</evidence>
<keyword evidence="3" id="KW-0813">Transport</keyword>
<keyword evidence="6 8" id="KW-1133">Transmembrane helix</keyword>
<dbReference type="GO" id="GO:0000319">
    <property type="term" value="F:sulfite transmembrane transporter activity"/>
    <property type="evidence" value="ECO:0007669"/>
    <property type="project" value="TreeGrafter"/>
</dbReference>
<feature type="transmembrane region" description="Helical" evidence="8">
    <location>
        <begin position="149"/>
        <end position="171"/>
    </location>
</feature>
<feature type="transmembrane region" description="Helical" evidence="8">
    <location>
        <begin position="29"/>
        <end position="47"/>
    </location>
</feature>
<feature type="transmembrane region" description="Helical" evidence="8">
    <location>
        <begin position="326"/>
        <end position="346"/>
    </location>
</feature>
<dbReference type="InterPro" id="IPR004695">
    <property type="entry name" value="SLAC1/Mae1/Ssu1/TehA"/>
</dbReference>
<dbReference type="AlphaFoldDB" id="A0A7I9V1D8"/>
<feature type="transmembrane region" description="Helical" evidence="8">
    <location>
        <begin position="93"/>
        <end position="110"/>
    </location>
</feature>
<keyword evidence="4" id="KW-1003">Cell membrane</keyword>
<organism evidence="9 10">
    <name type="scientific">Gordonia crocea</name>
    <dbReference type="NCBI Taxonomy" id="589162"/>
    <lineage>
        <taxon>Bacteria</taxon>
        <taxon>Bacillati</taxon>
        <taxon>Actinomycetota</taxon>
        <taxon>Actinomycetes</taxon>
        <taxon>Mycobacteriales</taxon>
        <taxon>Gordoniaceae</taxon>
        <taxon>Gordonia</taxon>
    </lineage>
</organism>
<keyword evidence="5 8" id="KW-0812">Transmembrane</keyword>
<dbReference type="CDD" id="cd09319">
    <property type="entry name" value="TDT_like_1"/>
    <property type="match status" value="1"/>
</dbReference>
<evidence type="ECO:0000256" key="4">
    <source>
        <dbReference type="ARBA" id="ARBA00022475"/>
    </source>
</evidence>
<gene>
    <name evidence="9" type="ORF">nbrc107697_28580</name>
</gene>
<feature type="transmembrane region" description="Helical" evidence="8">
    <location>
        <begin position="183"/>
        <end position="212"/>
    </location>
</feature>
<dbReference type="InterPro" id="IPR051629">
    <property type="entry name" value="Sulfite_efflux_TDT"/>
</dbReference>
<name>A0A7I9V1D8_9ACTN</name>
<dbReference type="EMBL" id="BJOU01000011">
    <property type="protein sequence ID" value="GED98819.1"/>
    <property type="molecule type" value="Genomic_DNA"/>
</dbReference>
<dbReference type="Pfam" id="PF03595">
    <property type="entry name" value="SLAC1"/>
    <property type="match status" value="1"/>
</dbReference>
<dbReference type="RefSeq" id="WP_161928191.1">
    <property type="nucleotide sequence ID" value="NZ_BJOU01000011.1"/>
</dbReference>
<comment type="caution">
    <text evidence="9">The sequence shown here is derived from an EMBL/GenBank/DDBJ whole genome shotgun (WGS) entry which is preliminary data.</text>
</comment>
<feature type="transmembrane region" description="Helical" evidence="8">
    <location>
        <begin position="297"/>
        <end position="314"/>
    </location>
</feature>
<evidence type="ECO:0000313" key="10">
    <source>
        <dbReference type="Proteomes" id="UP000444980"/>
    </source>
</evidence>
<comment type="subcellular location">
    <subcellularLocation>
        <location evidence="1">Cell membrane</location>
        <topology evidence="1">Multi-pass membrane protein</topology>
    </subcellularLocation>
</comment>
<comment type="similarity">
    <text evidence="2">Belongs to the tellurite-resistance/dicarboxylate transporter (TDT) family.</text>
</comment>
<dbReference type="InterPro" id="IPR038665">
    <property type="entry name" value="Voltage-dep_anion_channel_sf"/>
</dbReference>
<evidence type="ECO:0000256" key="5">
    <source>
        <dbReference type="ARBA" id="ARBA00022692"/>
    </source>
</evidence>
<sequence length="370" mass="39452">MSGHAPITDDSAASSGSAFARALETLSPGYFALVMGTGIVSIGLNEVGADLPSTVLLVIAAVSYVVLWVLYIWRAVSHRPAVLRDLRGPEMAFAYFTVVAGTDVLAVRLIDAGFIGIASALVLFAAALWLVFGYVLPWQVFLTRDGKPILARVNGTWFIWAVASQSLAIGLTRIQPHLPAGQAWLGIAAVLSWSVGVALYAGVAMLVLLRIVHFPMTPEEFEPPYWVAMGAMAIAVVAGSDIVAMASTPMVDATRALISGTIAVFWSFCLWLIPMLVGAGVWRHVVHRVPWTYVPTFWSIVFPIGMFAVASINLGKVDKLPLVEGIGTVVLVIAVIVWAIVFVAMLRRVGEVLWSPVGGAFRRSGPAGSG</sequence>
<dbReference type="PANTHER" id="PTHR31686:SF1">
    <property type="entry name" value="SULFITE EFFLUX PUMP SSU1"/>
    <property type="match status" value="1"/>
</dbReference>
<accession>A0A7I9V1D8</accession>
<evidence type="ECO:0000256" key="3">
    <source>
        <dbReference type="ARBA" id="ARBA00022448"/>
    </source>
</evidence>
<dbReference type="GO" id="GO:0005886">
    <property type="term" value="C:plasma membrane"/>
    <property type="evidence" value="ECO:0007669"/>
    <property type="project" value="UniProtKB-SubCell"/>
</dbReference>
<evidence type="ECO:0000256" key="8">
    <source>
        <dbReference type="SAM" id="Phobius"/>
    </source>
</evidence>
<feature type="transmembrane region" description="Helical" evidence="8">
    <location>
        <begin position="54"/>
        <end position="73"/>
    </location>
</feature>
<dbReference type="Gene3D" id="1.50.10.150">
    <property type="entry name" value="Voltage-dependent anion channel"/>
    <property type="match status" value="1"/>
</dbReference>
<dbReference type="Proteomes" id="UP000444980">
    <property type="component" value="Unassembled WGS sequence"/>
</dbReference>
<feature type="transmembrane region" description="Helical" evidence="8">
    <location>
        <begin position="117"/>
        <end position="137"/>
    </location>
</feature>
<feature type="transmembrane region" description="Helical" evidence="8">
    <location>
        <begin position="224"/>
        <end position="244"/>
    </location>
</feature>
<keyword evidence="7 8" id="KW-0472">Membrane</keyword>
<dbReference type="PANTHER" id="PTHR31686">
    <property type="match status" value="1"/>
</dbReference>
<feature type="transmembrane region" description="Helical" evidence="8">
    <location>
        <begin position="256"/>
        <end position="277"/>
    </location>
</feature>
<proteinExistence type="inferred from homology"/>
<dbReference type="OrthoDB" id="958273at2"/>
<evidence type="ECO:0000256" key="1">
    <source>
        <dbReference type="ARBA" id="ARBA00004651"/>
    </source>
</evidence>